<dbReference type="GO" id="GO:0009733">
    <property type="term" value="P:response to auxin"/>
    <property type="evidence" value="ECO:0007669"/>
    <property type="project" value="InterPro"/>
</dbReference>
<dbReference type="Proteomes" id="UP000017836">
    <property type="component" value="Unassembled WGS sequence"/>
</dbReference>
<name>U5D2K9_AMBTC</name>
<dbReference type="InterPro" id="IPR003676">
    <property type="entry name" value="SAUR_fam"/>
</dbReference>
<dbReference type="PANTHER" id="PTHR31374">
    <property type="entry name" value="AUXIN-INDUCED PROTEIN-LIKE-RELATED"/>
    <property type="match status" value="1"/>
</dbReference>
<dbReference type="EMBL" id="KI392062">
    <property type="protein sequence ID" value="ERN19866.1"/>
    <property type="molecule type" value="Genomic_DNA"/>
</dbReference>
<evidence type="ECO:0008006" key="4">
    <source>
        <dbReference type="Google" id="ProtNLM"/>
    </source>
</evidence>
<dbReference type="KEGG" id="atr:18448280"/>
<protein>
    <recommendedName>
        <fullName evidence="4">SAUR family protein</fullName>
    </recommendedName>
</protein>
<dbReference type="AlphaFoldDB" id="U5D2K9"/>
<evidence type="ECO:0000313" key="3">
    <source>
        <dbReference type="Proteomes" id="UP000017836"/>
    </source>
</evidence>
<keyword evidence="3" id="KW-1185">Reference proteome</keyword>
<dbReference type="HOGENOM" id="CLU_098106_1_1_1"/>
<sequence length="117" mass="13243">MAKTRKIKVMTGIRNMMVLKHLAERIQFGSLQTKGARTKGTPIAIPKDVKEGHFVVLAFEKGDIKRFVVPLGCLRHPAFMRLLEQAEEEFGFNQKGALVIPCHPSELESILSEQWIE</sequence>
<organism evidence="2 3">
    <name type="scientific">Amborella trichopoda</name>
    <dbReference type="NCBI Taxonomy" id="13333"/>
    <lineage>
        <taxon>Eukaryota</taxon>
        <taxon>Viridiplantae</taxon>
        <taxon>Streptophyta</taxon>
        <taxon>Embryophyta</taxon>
        <taxon>Tracheophyta</taxon>
        <taxon>Spermatophyta</taxon>
        <taxon>Magnoliopsida</taxon>
        <taxon>Amborellales</taxon>
        <taxon>Amborellaceae</taxon>
        <taxon>Amborella</taxon>
    </lineage>
</organism>
<reference evidence="3" key="1">
    <citation type="journal article" date="2013" name="Science">
        <title>The Amborella genome and the evolution of flowering plants.</title>
        <authorList>
            <consortium name="Amborella Genome Project"/>
        </authorList>
    </citation>
    <scope>NUCLEOTIDE SEQUENCE [LARGE SCALE GENOMIC DNA]</scope>
</reference>
<dbReference type="Gramene" id="ERN19866">
    <property type="protein sequence ID" value="ERN19866"/>
    <property type="gene ID" value="AMTR_s00071p00028870"/>
</dbReference>
<evidence type="ECO:0000256" key="1">
    <source>
        <dbReference type="ARBA" id="ARBA00006974"/>
    </source>
</evidence>
<accession>U5D2K9</accession>
<evidence type="ECO:0000313" key="2">
    <source>
        <dbReference type="EMBL" id="ERN19866.1"/>
    </source>
</evidence>
<comment type="similarity">
    <text evidence="1">Belongs to the ARG7 family.</text>
</comment>
<dbReference type="eggNOG" id="ENOG502S29C">
    <property type="taxonomic scope" value="Eukaryota"/>
</dbReference>
<dbReference type="OrthoDB" id="1930622at2759"/>
<proteinExistence type="inferred from homology"/>
<dbReference type="OMA" id="MILTEQW"/>
<gene>
    <name evidence="2" type="ORF">AMTR_s00071p00028870</name>
</gene>
<dbReference type="Pfam" id="PF02519">
    <property type="entry name" value="Auxin_inducible"/>
    <property type="match status" value="1"/>
</dbReference>
<dbReference type="PANTHER" id="PTHR31374:SF16">
    <property type="entry name" value="AUXIN-RESPONSIVE FAMILY PROTEIN"/>
    <property type="match status" value="1"/>
</dbReference>